<dbReference type="EMBL" id="LN835308">
    <property type="protein sequence ID" value="CRH04019.1"/>
    <property type="molecule type" value="Genomic_DNA"/>
</dbReference>
<dbReference type="OrthoDB" id="372280at2759"/>
<feature type="compositionally biased region" description="Basic and acidic residues" evidence="1">
    <location>
        <begin position="86"/>
        <end position="96"/>
    </location>
</feature>
<protein>
    <submittedName>
        <fullName evidence="3">Uncharacterized protein</fullName>
    </submittedName>
</protein>
<dbReference type="VEuPathDB" id="PlasmoDB:PRELSG_1339300"/>
<keyword evidence="2" id="KW-0472">Membrane</keyword>
<evidence type="ECO:0000256" key="1">
    <source>
        <dbReference type="SAM" id="MobiDB-lite"/>
    </source>
</evidence>
<dbReference type="GeneID" id="39738326"/>
<dbReference type="OMA" id="DTYMNSN"/>
<keyword evidence="2" id="KW-1133">Transmembrane helix</keyword>
<evidence type="ECO:0000313" key="3">
    <source>
        <dbReference type="EMBL" id="CRH04019.1"/>
    </source>
</evidence>
<reference evidence="3 4" key="1">
    <citation type="submission" date="2015-04" db="EMBL/GenBank/DDBJ databases">
        <authorList>
            <consortium name="Pathogen Informatics"/>
        </authorList>
    </citation>
    <scope>NUCLEOTIDE SEQUENCE [LARGE SCALE GENOMIC DNA]</scope>
    <source>
        <strain evidence="3 4">SGS1</strain>
    </source>
</reference>
<keyword evidence="4" id="KW-1185">Reference proteome</keyword>
<sequence>MKNSVFIFYNFIYLMSAFFYKCYLIPNKNVLYINTINVKIYRNVYSESFLAYSKDIFNSLKRKKKNHNDTQIHLVKESKLKKLDEKEKTNKKKEEVNTQNKDQNINSIKKKKKKKSKREKKIEKDQYKSLLSYIKKNEIKKDNNISDDLKDEHFYFLKYFKLQDNSLTSELNPEQSKEIINSNNFKKLMIELNLKEDEILRMLNKSEKDVSHLINKNLTIEEIEKKAKNEDLQNEKLFGTFMDNNNSKIGNLINFKKIGKKYKDVIREVIILFLNKKKNFIVMMNNIENDNEIKNYICVLKENILFKDFNDEILTEIAKKSILIGYLNQKFSNDNKNFEWNRNLEKCISLSINNNNFKVKEIIYYNNSININIESMKRTDIDSSEYDEIENYIRNSIEAYEKMNDLDILSYFNILISIN</sequence>
<evidence type="ECO:0000256" key="2">
    <source>
        <dbReference type="SAM" id="Phobius"/>
    </source>
</evidence>
<dbReference type="RefSeq" id="XP_028536025.1">
    <property type="nucleotide sequence ID" value="XM_028678928.1"/>
</dbReference>
<organism evidence="3 4">
    <name type="scientific">Plasmodium relictum</name>
    <dbReference type="NCBI Taxonomy" id="85471"/>
    <lineage>
        <taxon>Eukaryota</taxon>
        <taxon>Sar</taxon>
        <taxon>Alveolata</taxon>
        <taxon>Apicomplexa</taxon>
        <taxon>Aconoidasida</taxon>
        <taxon>Haemosporida</taxon>
        <taxon>Plasmodiidae</taxon>
        <taxon>Plasmodium</taxon>
        <taxon>Plasmodium (Haemamoeba)</taxon>
    </lineage>
</organism>
<feature type="compositionally biased region" description="Basic residues" evidence="1">
    <location>
        <begin position="108"/>
        <end position="119"/>
    </location>
</feature>
<accession>A0A1J1HDN9</accession>
<dbReference type="AlphaFoldDB" id="A0A1J1HDN9"/>
<proteinExistence type="predicted"/>
<dbReference type="Proteomes" id="UP000220158">
    <property type="component" value="Chromosome 13"/>
</dbReference>
<evidence type="ECO:0000313" key="4">
    <source>
        <dbReference type="Proteomes" id="UP000220158"/>
    </source>
</evidence>
<feature type="region of interest" description="Disordered" evidence="1">
    <location>
        <begin position="86"/>
        <end position="122"/>
    </location>
</feature>
<name>A0A1J1HDN9_PLARL</name>
<feature type="transmembrane region" description="Helical" evidence="2">
    <location>
        <begin position="6"/>
        <end position="24"/>
    </location>
</feature>
<keyword evidence="2" id="KW-0812">Transmembrane</keyword>
<gene>
    <name evidence="3" type="ORF">PRELSG_1339300</name>
</gene>
<dbReference type="KEGG" id="prel:PRELSG_1339300"/>